<dbReference type="InterPro" id="IPR010621">
    <property type="entry name" value="DUF1214"/>
</dbReference>
<dbReference type="Proteomes" id="UP001557485">
    <property type="component" value="Unassembled WGS sequence"/>
</dbReference>
<feature type="domain" description="DUF1214" evidence="1">
    <location>
        <begin position="274"/>
        <end position="347"/>
    </location>
</feature>
<feature type="domain" description="DUF1214" evidence="1">
    <location>
        <begin position="137"/>
        <end position="177"/>
    </location>
</feature>
<proteinExistence type="predicted"/>
<dbReference type="Pfam" id="PF06742">
    <property type="entry name" value="DUF1214"/>
    <property type="match status" value="2"/>
</dbReference>
<organism evidence="2 3">
    <name type="scientific">Zhongshania guokunii</name>
    <dbReference type="NCBI Taxonomy" id="641783"/>
    <lineage>
        <taxon>Bacteria</taxon>
        <taxon>Pseudomonadati</taxon>
        <taxon>Pseudomonadota</taxon>
        <taxon>Gammaproteobacteria</taxon>
        <taxon>Cellvibrionales</taxon>
        <taxon>Spongiibacteraceae</taxon>
        <taxon>Zhongshania</taxon>
    </lineage>
</organism>
<protein>
    <submittedName>
        <fullName evidence="2">DUF1214 domain-containing protein</fullName>
    </submittedName>
</protein>
<evidence type="ECO:0000259" key="1">
    <source>
        <dbReference type="Pfam" id="PF06742"/>
    </source>
</evidence>
<comment type="caution">
    <text evidence="2">The sequence shown here is derived from an EMBL/GenBank/DDBJ whole genome shotgun (WGS) entry which is preliminary data.</text>
</comment>
<dbReference type="SUPFAM" id="SSF160935">
    <property type="entry name" value="VPA0735-like"/>
    <property type="match status" value="1"/>
</dbReference>
<gene>
    <name evidence="2" type="ORF">AB4876_16005</name>
</gene>
<evidence type="ECO:0000313" key="2">
    <source>
        <dbReference type="EMBL" id="MEX1670425.1"/>
    </source>
</evidence>
<keyword evidence="3" id="KW-1185">Reference proteome</keyword>
<dbReference type="RefSeq" id="WP_368382756.1">
    <property type="nucleotide sequence ID" value="NZ_JBFRYA010000016.1"/>
</dbReference>
<reference evidence="2 3" key="1">
    <citation type="journal article" date="2011" name="Int. J. Syst. Evol. Microbiol.">
        <title>Zhongshania antarctica gen. nov., sp. nov. and Zhongshania guokunii sp. nov., gammaproteobacteria respectively isolated from coastal attached (fast) ice and surface seawater of the Antarctic.</title>
        <authorList>
            <person name="Li H.J."/>
            <person name="Zhang X.Y."/>
            <person name="Chen C.X."/>
            <person name="Zhang Y.J."/>
            <person name="Gao Z.M."/>
            <person name="Yu Y."/>
            <person name="Chen X.L."/>
            <person name="Chen B."/>
            <person name="Zhang Y.Z."/>
        </authorList>
    </citation>
    <scope>NUCLEOTIDE SEQUENCE [LARGE SCALE GENOMIC DNA]</scope>
    <source>
        <strain evidence="2 3">ZS6-22T</strain>
    </source>
</reference>
<sequence length="395" mass="45286">MTDRTSFKDLSFANADIWRQVVKVMAEMESLVWDDPSIDDDLSRAEGVRQLTRLISGGQPITLENINPDYPHFMQLLGTKVQWGLPSADCHYTWAPAHGDNSYRIVGDRGTAKVIDLEVREDHIAHLGDWKLFHRLQDLEVGPNNQVEIHVSKERPANATNWLKLPDGPCNLVFRQYFSDWDTEQPARLTIITKDKPLPPPPLQEDDIRRNLELYCDLLKEMPAGFRKTVGSYYNGKDNELSFDGIDYGFASLRYGKAVYHCGPDEAVLLEIELPKTKFWNIQIGSQFWEARDYHLRQTSLNDHQAWVDNDGIFRAVIAHDDPSIGNWLDAGGHQKGLVTVRYYEADAILPTRMKRVKLHEVVDLLPTSTPRVSGEQRQVLLQKRAWSFPRLGRD</sequence>
<dbReference type="EMBL" id="JBFRYA010000016">
    <property type="protein sequence ID" value="MEX1670425.1"/>
    <property type="molecule type" value="Genomic_DNA"/>
</dbReference>
<name>A0ABV3U8Y9_9GAMM</name>
<evidence type="ECO:0000313" key="3">
    <source>
        <dbReference type="Proteomes" id="UP001557485"/>
    </source>
</evidence>
<accession>A0ABV3U8Y9</accession>